<dbReference type="Proteomes" id="UP000324222">
    <property type="component" value="Unassembled WGS sequence"/>
</dbReference>
<feature type="signal peptide" evidence="1">
    <location>
        <begin position="1"/>
        <end position="33"/>
    </location>
</feature>
<keyword evidence="3" id="KW-1185">Reference proteome</keyword>
<dbReference type="AlphaFoldDB" id="A0A5B7G9N8"/>
<evidence type="ECO:0000256" key="1">
    <source>
        <dbReference type="SAM" id="SignalP"/>
    </source>
</evidence>
<keyword evidence="1" id="KW-0732">Signal</keyword>
<dbReference type="EMBL" id="VSRR010012272">
    <property type="protein sequence ID" value="MPC54329.1"/>
    <property type="molecule type" value="Genomic_DNA"/>
</dbReference>
<evidence type="ECO:0000313" key="2">
    <source>
        <dbReference type="EMBL" id="MPC54329.1"/>
    </source>
</evidence>
<protein>
    <submittedName>
        <fullName evidence="2">Uncharacterized protein</fullName>
    </submittedName>
</protein>
<sequence length="146" mass="15906">MTDAGLLSLPSTLAARRWRVLGRLLAFLCLASLYPTAERRAGERRAEGGNEGERVKCSRRVSSIKVWPPPVGRPGSPAYVRHGGFLGPLFLPLLLTVLRLAVPCTSPPQRPPLRPLQCLPGAPNATPTRSLRHFHADAFASITLLR</sequence>
<feature type="chain" id="PRO_5023108431" evidence="1">
    <location>
        <begin position="34"/>
        <end position="146"/>
    </location>
</feature>
<reference evidence="2 3" key="1">
    <citation type="submission" date="2019-05" db="EMBL/GenBank/DDBJ databases">
        <title>Another draft genome of Portunus trituberculatus and its Hox gene families provides insights of decapod evolution.</title>
        <authorList>
            <person name="Jeong J.-H."/>
            <person name="Song I."/>
            <person name="Kim S."/>
            <person name="Choi T."/>
            <person name="Kim D."/>
            <person name="Ryu S."/>
            <person name="Kim W."/>
        </authorList>
    </citation>
    <scope>NUCLEOTIDE SEQUENCE [LARGE SCALE GENOMIC DNA]</scope>
    <source>
        <tissue evidence="2">Muscle</tissue>
    </source>
</reference>
<gene>
    <name evidence="2" type="ORF">E2C01_048238</name>
</gene>
<proteinExistence type="predicted"/>
<evidence type="ECO:0000313" key="3">
    <source>
        <dbReference type="Proteomes" id="UP000324222"/>
    </source>
</evidence>
<organism evidence="2 3">
    <name type="scientific">Portunus trituberculatus</name>
    <name type="common">Swimming crab</name>
    <name type="synonym">Neptunus trituberculatus</name>
    <dbReference type="NCBI Taxonomy" id="210409"/>
    <lineage>
        <taxon>Eukaryota</taxon>
        <taxon>Metazoa</taxon>
        <taxon>Ecdysozoa</taxon>
        <taxon>Arthropoda</taxon>
        <taxon>Crustacea</taxon>
        <taxon>Multicrustacea</taxon>
        <taxon>Malacostraca</taxon>
        <taxon>Eumalacostraca</taxon>
        <taxon>Eucarida</taxon>
        <taxon>Decapoda</taxon>
        <taxon>Pleocyemata</taxon>
        <taxon>Brachyura</taxon>
        <taxon>Eubrachyura</taxon>
        <taxon>Portunoidea</taxon>
        <taxon>Portunidae</taxon>
        <taxon>Portuninae</taxon>
        <taxon>Portunus</taxon>
    </lineage>
</organism>
<comment type="caution">
    <text evidence="2">The sequence shown here is derived from an EMBL/GenBank/DDBJ whole genome shotgun (WGS) entry which is preliminary data.</text>
</comment>
<accession>A0A5B7G9N8</accession>
<name>A0A5B7G9N8_PORTR</name>